<protein>
    <submittedName>
        <fullName evidence="3">Isochorismatase</fullName>
    </submittedName>
</protein>
<dbReference type="InterPro" id="IPR036380">
    <property type="entry name" value="Isochorismatase-like_sf"/>
</dbReference>
<accession>A0ABQ3WW03</accession>
<sequence length="184" mass="19449">MSTLDRGGRSCLLVIDLQEAVVADCLDRDGVLHRTARLVDRARAAGTPVVHIQHDGPGLERGSDGWQLAAPLRAAPGEPVIAKNYRDGFAATDLETTLTRLGADRLIIAGAQSDFCVRATMQHAAADGYDVTLVGDCHTTADAHHDGVTISAAQIVAHTNLYASTLRYPGQVFAVAAHDTVTLT</sequence>
<comment type="caution">
    <text evidence="3">The sequence shown here is derived from an EMBL/GenBank/DDBJ whole genome shotgun (WGS) entry which is preliminary data.</text>
</comment>
<dbReference type="RefSeq" id="WP_204300487.1">
    <property type="nucleotide sequence ID" value="NZ_BAAAGQ010000037.1"/>
</dbReference>
<organism evidence="3">
    <name type="scientific">Actinoplanes campanulatus</name>
    <dbReference type="NCBI Taxonomy" id="113559"/>
    <lineage>
        <taxon>Bacteria</taxon>
        <taxon>Bacillati</taxon>
        <taxon>Actinomycetota</taxon>
        <taxon>Actinomycetes</taxon>
        <taxon>Micromonosporales</taxon>
        <taxon>Micromonosporaceae</taxon>
        <taxon>Actinoplanes</taxon>
    </lineage>
</organism>
<feature type="domain" description="Isochorismatase-like" evidence="2">
    <location>
        <begin position="10"/>
        <end position="149"/>
    </location>
</feature>
<proteinExistence type="predicted"/>
<dbReference type="PANTHER" id="PTHR43540">
    <property type="entry name" value="PEROXYUREIDOACRYLATE/UREIDOACRYLATE AMIDOHYDROLASE-RELATED"/>
    <property type="match status" value="1"/>
</dbReference>
<dbReference type="Pfam" id="PF00857">
    <property type="entry name" value="Isochorismatase"/>
    <property type="match status" value="1"/>
</dbReference>
<reference evidence="3" key="1">
    <citation type="submission" date="2021-01" db="EMBL/GenBank/DDBJ databases">
        <title>Whole genome shotgun sequence of Actinoplanes capillaceus NBRC 16408.</title>
        <authorList>
            <person name="Komaki H."/>
            <person name="Tamura T."/>
        </authorList>
    </citation>
    <scope>NUCLEOTIDE SEQUENCE [LARGE SCALE GENOMIC DNA]</scope>
    <source>
        <strain evidence="3">NBRC 16408</strain>
    </source>
</reference>
<evidence type="ECO:0000313" key="3">
    <source>
        <dbReference type="EMBL" id="GID50449.1"/>
    </source>
</evidence>
<dbReference type="InterPro" id="IPR000868">
    <property type="entry name" value="Isochorismatase-like_dom"/>
</dbReference>
<dbReference type="InterPro" id="IPR050272">
    <property type="entry name" value="Isochorismatase-like_hydrls"/>
</dbReference>
<evidence type="ECO:0000259" key="2">
    <source>
        <dbReference type="Pfam" id="PF00857"/>
    </source>
</evidence>
<keyword evidence="1" id="KW-0378">Hydrolase</keyword>
<gene>
    <name evidence="3" type="ORF">Aca07nite_77240</name>
</gene>
<dbReference type="SUPFAM" id="SSF52499">
    <property type="entry name" value="Isochorismatase-like hydrolases"/>
    <property type="match status" value="1"/>
</dbReference>
<dbReference type="EMBL" id="BOMF01000149">
    <property type="protein sequence ID" value="GID50449.1"/>
    <property type="molecule type" value="Genomic_DNA"/>
</dbReference>
<dbReference type="Gene3D" id="3.40.50.850">
    <property type="entry name" value="Isochorismatase-like"/>
    <property type="match status" value="1"/>
</dbReference>
<name>A0ABQ3WW03_9ACTN</name>
<evidence type="ECO:0000256" key="1">
    <source>
        <dbReference type="ARBA" id="ARBA00022801"/>
    </source>
</evidence>